<evidence type="ECO:0000313" key="2">
    <source>
        <dbReference type="EMBL" id="JAV68391.1"/>
    </source>
</evidence>
<dbReference type="Pfam" id="PF14529">
    <property type="entry name" value="Exo_endo_phos_2"/>
    <property type="match status" value="1"/>
</dbReference>
<dbReference type="PANTHER" id="PTHR33776:SF3">
    <property type="entry name" value="PHD-TYPE DOMAIN-CONTAINING PROTEIN"/>
    <property type="match status" value="1"/>
</dbReference>
<dbReference type="Gene3D" id="3.60.10.10">
    <property type="entry name" value="Endonuclease/exonuclease/phosphatase"/>
    <property type="match status" value="1"/>
</dbReference>
<evidence type="ECO:0000259" key="1">
    <source>
        <dbReference type="Pfam" id="PF14529"/>
    </source>
</evidence>
<dbReference type="EMBL" id="GEZM01065642">
    <property type="protein sequence ID" value="JAV68396.1"/>
    <property type="molecule type" value="Transcribed_RNA"/>
</dbReference>
<protein>
    <recommendedName>
        <fullName evidence="1">Endonuclease/exonuclease/phosphatase domain-containing protein</fullName>
    </recommendedName>
</protein>
<dbReference type="InterPro" id="IPR036691">
    <property type="entry name" value="Endo/exonu/phosph_ase_sf"/>
</dbReference>
<dbReference type="AlphaFoldDB" id="A0A1Y1L6G0"/>
<sequence>MAHELNYDFLCINEHWLKEEEITVLDIENYHVVSSFCRKNKIHGGVCILARNDYSCTSLNLSRFSKEIDFEVAGVKCQELQLVSIYRSPCGNFDIFLEQLVNTLQTMNFSKPTIVTADFNVKFNTKDERAMQLSDLFLTCGLRQTVFVNTRDASCLDNIFTNIDTCSTTVMDTCFSDHKVVGFTFDTTCYKDPISICINSKITYRPITKCRVIPNV</sequence>
<dbReference type="GO" id="GO:0003824">
    <property type="term" value="F:catalytic activity"/>
    <property type="evidence" value="ECO:0007669"/>
    <property type="project" value="InterPro"/>
</dbReference>
<dbReference type="EMBL" id="GEZM01065643">
    <property type="protein sequence ID" value="JAV68391.1"/>
    <property type="molecule type" value="Transcribed_RNA"/>
</dbReference>
<name>A0A1Y1L6G0_PHOPY</name>
<organism evidence="2">
    <name type="scientific">Photinus pyralis</name>
    <name type="common">Common eastern firefly</name>
    <name type="synonym">Lampyris pyralis</name>
    <dbReference type="NCBI Taxonomy" id="7054"/>
    <lineage>
        <taxon>Eukaryota</taxon>
        <taxon>Metazoa</taxon>
        <taxon>Ecdysozoa</taxon>
        <taxon>Arthropoda</taxon>
        <taxon>Hexapoda</taxon>
        <taxon>Insecta</taxon>
        <taxon>Pterygota</taxon>
        <taxon>Neoptera</taxon>
        <taxon>Endopterygota</taxon>
        <taxon>Coleoptera</taxon>
        <taxon>Polyphaga</taxon>
        <taxon>Elateriformia</taxon>
        <taxon>Elateroidea</taxon>
        <taxon>Lampyridae</taxon>
        <taxon>Lampyrinae</taxon>
        <taxon>Photinus</taxon>
    </lineage>
</organism>
<dbReference type="PANTHER" id="PTHR33776">
    <property type="entry name" value="ENDO/EXONUCLEASE/PHOSPHATASE DOMAIN-CONTAINING PROTEIN"/>
    <property type="match status" value="1"/>
</dbReference>
<accession>A0A1Y1L6G0</accession>
<proteinExistence type="predicted"/>
<dbReference type="InterPro" id="IPR005135">
    <property type="entry name" value="Endo/exonuclease/phosphatase"/>
</dbReference>
<feature type="domain" description="Endonuclease/exonuclease/phosphatase" evidence="1">
    <location>
        <begin position="81"/>
        <end position="181"/>
    </location>
</feature>
<dbReference type="SUPFAM" id="SSF56219">
    <property type="entry name" value="DNase I-like"/>
    <property type="match status" value="1"/>
</dbReference>
<reference evidence="2" key="1">
    <citation type="journal article" date="2016" name="Sci. Rep.">
        <title>Molecular characterization of firefly nuptial gifts: a multi-omics approach sheds light on postcopulatory sexual selection.</title>
        <authorList>
            <person name="Al-Wathiqui N."/>
            <person name="Fallon T.R."/>
            <person name="South A."/>
            <person name="Weng J.K."/>
            <person name="Lewis S.M."/>
        </authorList>
    </citation>
    <scope>NUCLEOTIDE SEQUENCE</scope>
</reference>